<evidence type="ECO:0000313" key="1">
    <source>
        <dbReference type="Proteomes" id="UP000887579"/>
    </source>
</evidence>
<protein>
    <submittedName>
        <fullName evidence="2">Uncharacterized protein</fullName>
    </submittedName>
</protein>
<proteinExistence type="predicted"/>
<sequence>NIIQSARGCVLCEVRDDELGWEFSEVGSHVCCKSSF</sequence>
<organism evidence="1 2">
    <name type="scientific">Panagrolaimus sp. ES5</name>
    <dbReference type="NCBI Taxonomy" id="591445"/>
    <lineage>
        <taxon>Eukaryota</taxon>
        <taxon>Metazoa</taxon>
        <taxon>Ecdysozoa</taxon>
        <taxon>Nematoda</taxon>
        <taxon>Chromadorea</taxon>
        <taxon>Rhabditida</taxon>
        <taxon>Tylenchina</taxon>
        <taxon>Panagrolaimomorpha</taxon>
        <taxon>Panagrolaimoidea</taxon>
        <taxon>Panagrolaimidae</taxon>
        <taxon>Panagrolaimus</taxon>
    </lineage>
</organism>
<reference evidence="2" key="1">
    <citation type="submission" date="2022-11" db="UniProtKB">
        <authorList>
            <consortium name="WormBaseParasite"/>
        </authorList>
    </citation>
    <scope>IDENTIFICATION</scope>
</reference>
<accession>A0AC34GJX6</accession>
<dbReference type="WBParaSite" id="ES5_v2.g29964.t1">
    <property type="protein sequence ID" value="ES5_v2.g29964.t1"/>
    <property type="gene ID" value="ES5_v2.g29964"/>
</dbReference>
<name>A0AC34GJX6_9BILA</name>
<evidence type="ECO:0000313" key="2">
    <source>
        <dbReference type="WBParaSite" id="ES5_v2.g29964.t1"/>
    </source>
</evidence>
<dbReference type="Proteomes" id="UP000887579">
    <property type="component" value="Unplaced"/>
</dbReference>